<keyword evidence="3" id="KW-1185">Reference proteome</keyword>
<name>A0A6N7Z1D7_9PSEU</name>
<dbReference type="InterPro" id="IPR038765">
    <property type="entry name" value="Papain-like_cys_pep_sf"/>
</dbReference>
<evidence type="ECO:0000256" key="1">
    <source>
        <dbReference type="ARBA" id="ARBA00006547"/>
    </source>
</evidence>
<dbReference type="Pfam" id="PF00797">
    <property type="entry name" value="Acetyltransf_2"/>
    <property type="match status" value="1"/>
</dbReference>
<dbReference type="Proteomes" id="UP000440096">
    <property type="component" value="Unassembled WGS sequence"/>
</dbReference>
<dbReference type="AlphaFoldDB" id="A0A6N7Z1D7"/>
<protein>
    <submittedName>
        <fullName evidence="2">Arylamine N-acetyltransferase</fullName>
    </submittedName>
</protein>
<gene>
    <name evidence="2" type="ORF">GKO32_05020</name>
</gene>
<dbReference type="SUPFAM" id="SSF54001">
    <property type="entry name" value="Cysteine proteinases"/>
    <property type="match status" value="1"/>
</dbReference>
<dbReference type="PANTHER" id="PTHR11786">
    <property type="entry name" value="N-HYDROXYARYLAMINE O-ACETYLTRANSFERASE"/>
    <property type="match status" value="1"/>
</dbReference>
<dbReference type="EMBL" id="WMBA01000005">
    <property type="protein sequence ID" value="MTD53344.1"/>
    <property type="molecule type" value="Genomic_DNA"/>
</dbReference>
<evidence type="ECO:0000313" key="3">
    <source>
        <dbReference type="Proteomes" id="UP000440096"/>
    </source>
</evidence>
<dbReference type="GO" id="GO:0016407">
    <property type="term" value="F:acetyltransferase activity"/>
    <property type="evidence" value="ECO:0007669"/>
    <property type="project" value="InterPro"/>
</dbReference>
<dbReference type="RefSeq" id="WP_154755593.1">
    <property type="nucleotide sequence ID" value="NZ_WMBA01000005.1"/>
</dbReference>
<organism evidence="2 3">
    <name type="scientific">Amycolatopsis pithecellobii</name>
    <dbReference type="NCBI Taxonomy" id="664692"/>
    <lineage>
        <taxon>Bacteria</taxon>
        <taxon>Bacillati</taxon>
        <taxon>Actinomycetota</taxon>
        <taxon>Actinomycetes</taxon>
        <taxon>Pseudonocardiales</taxon>
        <taxon>Pseudonocardiaceae</taxon>
        <taxon>Amycolatopsis</taxon>
    </lineage>
</organism>
<dbReference type="InterPro" id="IPR001447">
    <property type="entry name" value="Arylamine_N-AcTrfase"/>
</dbReference>
<sequence>MTELDDETVDAYLRRIGATRPRVPDAAGLRDLQAKHLASVPYENIDTHLGRPLPLGDAAVDKVVREQRGGGCRELNASAFDALLRALGYHTELLGGRVFYGDRLGTIFGHVLLCVSTPEPWLVDVGFGGSSRYPLRMDVRDPQPDPHGVFQVVDRPHGDLDVLRDGKPVYRIETRPRSLTELAPILRWAESAPDSPIHDRLYCSIVVPDGRITLSGDVLIRTRNGKRTKEFLHDEAEIRAAYLKYFGITLDRLPVIPRKTTVSDQVALIGGTHDHD</sequence>
<dbReference type="Gene3D" id="2.40.128.150">
    <property type="entry name" value="Cysteine proteinases"/>
    <property type="match status" value="1"/>
</dbReference>
<keyword evidence="2" id="KW-0808">Transferase</keyword>
<reference evidence="2 3" key="1">
    <citation type="submission" date="2019-11" db="EMBL/GenBank/DDBJ databases">
        <title>Draft genome of Amycolatopsis RM579.</title>
        <authorList>
            <person name="Duangmal K."/>
            <person name="Mingma R."/>
        </authorList>
    </citation>
    <scope>NUCLEOTIDE SEQUENCE [LARGE SCALE GENOMIC DNA]</scope>
    <source>
        <strain evidence="2 3">RM579</strain>
    </source>
</reference>
<dbReference type="Gene3D" id="3.30.2140.10">
    <property type="entry name" value="Arylamine N-acetyltransferase"/>
    <property type="match status" value="1"/>
</dbReference>
<comment type="similarity">
    <text evidence="1">Belongs to the arylamine N-acetyltransferase family.</text>
</comment>
<dbReference type="PANTHER" id="PTHR11786:SF0">
    <property type="entry name" value="ARYLAMINE N-ACETYLTRANSFERASE 4-RELATED"/>
    <property type="match status" value="1"/>
</dbReference>
<comment type="caution">
    <text evidence="2">The sequence shown here is derived from an EMBL/GenBank/DDBJ whole genome shotgun (WGS) entry which is preliminary data.</text>
</comment>
<proteinExistence type="inferred from homology"/>
<dbReference type="OrthoDB" id="7181050at2"/>
<accession>A0A6N7Z1D7</accession>
<evidence type="ECO:0000313" key="2">
    <source>
        <dbReference type="EMBL" id="MTD53344.1"/>
    </source>
</evidence>